<evidence type="ECO:0000313" key="1">
    <source>
        <dbReference type="EMBL" id="JAH07816.1"/>
    </source>
</evidence>
<reference evidence="1" key="1">
    <citation type="submission" date="2014-11" db="EMBL/GenBank/DDBJ databases">
        <authorList>
            <person name="Amaro Gonzalez C."/>
        </authorList>
    </citation>
    <scope>NUCLEOTIDE SEQUENCE</scope>
</reference>
<dbReference type="AlphaFoldDB" id="A0A0E9PT74"/>
<protein>
    <submittedName>
        <fullName evidence="1">Uncharacterized protein</fullName>
    </submittedName>
</protein>
<sequence>MIKQLLSCGYSHVCLLRCKMSACSTVCHPSGLCNCDILESSLQELSAIKLKCHL</sequence>
<name>A0A0E9PT74_ANGAN</name>
<organism evidence="1">
    <name type="scientific">Anguilla anguilla</name>
    <name type="common">European freshwater eel</name>
    <name type="synonym">Muraena anguilla</name>
    <dbReference type="NCBI Taxonomy" id="7936"/>
    <lineage>
        <taxon>Eukaryota</taxon>
        <taxon>Metazoa</taxon>
        <taxon>Chordata</taxon>
        <taxon>Craniata</taxon>
        <taxon>Vertebrata</taxon>
        <taxon>Euteleostomi</taxon>
        <taxon>Actinopterygii</taxon>
        <taxon>Neopterygii</taxon>
        <taxon>Teleostei</taxon>
        <taxon>Anguilliformes</taxon>
        <taxon>Anguillidae</taxon>
        <taxon>Anguilla</taxon>
    </lineage>
</organism>
<proteinExistence type="predicted"/>
<reference evidence="1" key="2">
    <citation type="journal article" date="2015" name="Fish Shellfish Immunol.">
        <title>Early steps in the European eel (Anguilla anguilla)-Vibrio vulnificus interaction in the gills: Role of the RtxA13 toxin.</title>
        <authorList>
            <person name="Callol A."/>
            <person name="Pajuelo D."/>
            <person name="Ebbesson L."/>
            <person name="Teles M."/>
            <person name="MacKenzie S."/>
            <person name="Amaro C."/>
        </authorList>
    </citation>
    <scope>NUCLEOTIDE SEQUENCE</scope>
</reference>
<dbReference type="EMBL" id="GBXM01100761">
    <property type="protein sequence ID" value="JAH07816.1"/>
    <property type="molecule type" value="Transcribed_RNA"/>
</dbReference>
<accession>A0A0E9PT74</accession>